<proteinExistence type="predicted"/>
<organism evidence="3 4">
    <name type="scientific">Streptomyces inusitatus</name>
    <dbReference type="NCBI Taxonomy" id="68221"/>
    <lineage>
        <taxon>Bacteria</taxon>
        <taxon>Bacillati</taxon>
        <taxon>Actinomycetota</taxon>
        <taxon>Actinomycetes</taxon>
        <taxon>Kitasatosporales</taxon>
        <taxon>Streptomycetaceae</taxon>
        <taxon>Streptomyces</taxon>
    </lineage>
</organism>
<dbReference type="GO" id="GO:0008168">
    <property type="term" value="F:methyltransferase activity"/>
    <property type="evidence" value="ECO:0007669"/>
    <property type="project" value="UniProtKB-ARBA"/>
</dbReference>
<gene>
    <name evidence="3" type="ORF">GCM10010387_51890</name>
</gene>
<keyword evidence="4" id="KW-1185">Reference proteome</keyword>
<evidence type="ECO:0000313" key="3">
    <source>
        <dbReference type="EMBL" id="GGZ51133.1"/>
    </source>
</evidence>
<dbReference type="EMBL" id="BMWG01000020">
    <property type="protein sequence ID" value="GGZ51133.1"/>
    <property type="molecule type" value="Genomic_DNA"/>
</dbReference>
<accession>A0A918QJ55</accession>
<dbReference type="SUPFAM" id="SSF53335">
    <property type="entry name" value="S-adenosyl-L-methionine-dependent methyltransferases"/>
    <property type="match status" value="1"/>
</dbReference>
<dbReference type="Pfam" id="PF08242">
    <property type="entry name" value="Methyltransf_12"/>
    <property type="match status" value="1"/>
</dbReference>
<dbReference type="Gene3D" id="3.40.50.150">
    <property type="entry name" value="Vaccinia Virus protein VP39"/>
    <property type="match status" value="1"/>
</dbReference>
<dbReference type="PANTHER" id="PTHR43861:SF3">
    <property type="entry name" value="PUTATIVE (AFU_ORTHOLOGUE AFUA_2G14390)-RELATED"/>
    <property type="match status" value="1"/>
</dbReference>
<dbReference type="InterPro" id="IPR013217">
    <property type="entry name" value="Methyltransf_12"/>
</dbReference>
<dbReference type="Proteomes" id="UP000630936">
    <property type="component" value="Unassembled WGS sequence"/>
</dbReference>
<dbReference type="CDD" id="cd02440">
    <property type="entry name" value="AdoMet_MTases"/>
    <property type="match status" value="1"/>
</dbReference>
<evidence type="ECO:0000313" key="4">
    <source>
        <dbReference type="Proteomes" id="UP000630936"/>
    </source>
</evidence>
<evidence type="ECO:0000259" key="2">
    <source>
        <dbReference type="Pfam" id="PF08242"/>
    </source>
</evidence>
<dbReference type="RefSeq" id="WP_190125624.1">
    <property type="nucleotide sequence ID" value="NZ_BMWG01000020.1"/>
</dbReference>
<sequence length="290" mass="31055">MRKEPPVGENRLDYGEPDYGEEVFAFENPEQIDRLKALAAVCDPATEAALSQWELRPGARCLEVGAGAGTVALWLAGQCPAAEVTATDTDVRFLAGLRRSAVRVLRHDVRTDEFPPGEFDLVVARSVLCHLREREAVLAKMVSWLAPGGRIYVEDPSFFPAASSADPVVRRLGGAISATLAATLGSDVEDWARSFPAPLLGQGLVEVGVRVHCSTLTSGNAAGTAWRLSVAELMPVMDQWGILPEAETSAALAHLGRPEFVDVAHAMIAMWGVLPSDHGRGRGHAVDQTD</sequence>
<feature type="domain" description="Methyltransferase type 12" evidence="2">
    <location>
        <begin position="62"/>
        <end position="151"/>
    </location>
</feature>
<keyword evidence="1" id="KW-0808">Transferase</keyword>
<dbReference type="GO" id="GO:0017000">
    <property type="term" value="P:antibiotic biosynthetic process"/>
    <property type="evidence" value="ECO:0007669"/>
    <property type="project" value="UniProtKB-ARBA"/>
</dbReference>
<dbReference type="AlphaFoldDB" id="A0A918QJ55"/>
<reference evidence="3" key="2">
    <citation type="submission" date="2020-09" db="EMBL/GenBank/DDBJ databases">
        <authorList>
            <person name="Sun Q."/>
            <person name="Ohkuma M."/>
        </authorList>
    </citation>
    <scope>NUCLEOTIDE SEQUENCE</scope>
    <source>
        <strain evidence="3">JCM 4988</strain>
    </source>
</reference>
<comment type="caution">
    <text evidence="3">The sequence shown here is derived from an EMBL/GenBank/DDBJ whole genome shotgun (WGS) entry which is preliminary data.</text>
</comment>
<protein>
    <recommendedName>
        <fullName evidence="2">Methyltransferase type 12 domain-containing protein</fullName>
    </recommendedName>
</protein>
<name>A0A918QJ55_9ACTN</name>
<dbReference type="PANTHER" id="PTHR43861">
    <property type="entry name" value="TRANS-ACONITATE 2-METHYLTRANSFERASE-RELATED"/>
    <property type="match status" value="1"/>
</dbReference>
<evidence type="ECO:0000256" key="1">
    <source>
        <dbReference type="ARBA" id="ARBA00022679"/>
    </source>
</evidence>
<dbReference type="InterPro" id="IPR029063">
    <property type="entry name" value="SAM-dependent_MTases_sf"/>
</dbReference>
<reference evidence="3" key="1">
    <citation type="journal article" date="2014" name="Int. J. Syst. Evol. Microbiol.">
        <title>Complete genome sequence of Corynebacterium casei LMG S-19264T (=DSM 44701T), isolated from a smear-ripened cheese.</title>
        <authorList>
            <consortium name="US DOE Joint Genome Institute (JGI-PGF)"/>
            <person name="Walter F."/>
            <person name="Albersmeier A."/>
            <person name="Kalinowski J."/>
            <person name="Ruckert C."/>
        </authorList>
    </citation>
    <scope>NUCLEOTIDE SEQUENCE</scope>
    <source>
        <strain evidence="3">JCM 4988</strain>
    </source>
</reference>